<keyword evidence="1" id="KW-0175">Coiled coil</keyword>
<dbReference type="Proteomes" id="UP000664056">
    <property type="component" value="Unassembled WGS sequence"/>
</dbReference>
<gene>
    <name evidence="2" type="ORF">J0J18_02185</name>
</gene>
<evidence type="ECO:0008006" key="4">
    <source>
        <dbReference type="Google" id="ProtNLM"/>
    </source>
</evidence>
<evidence type="ECO:0000313" key="2">
    <source>
        <dbReference type="EMBL" id="MBN8120526.1"/>
    </source>
</evidence>
<proteinExistence type="predicted"/>
<protein>
    <recommendedName>
        <fullName evidence="4">Chromosome segregation ATPase</fullName>
    </recommendedName>
</protein>
<dbReference type="AlphaFoldDB" id="A0AAW4H7H1"/>
<accession>A0AAW4H7H1</accession>
<evidence type="ECO:0000313" key="3">
    <source>
        <dbReference type="Proteomes" id="UP000664056"/>
    </source>
</evidence>
<dbReference type="EMBL" id="JAFKOQ010000001">
    <property type="protein sequence ID" value="MBN8120526.1"/>
    <property type="molecule type" value="Genomic_DNA"/>
</dbReference>
<comment type="caution">
    <text evidence="2">The sequence shown here is derived from an EMBL/GenBank/DDBJ whole genome shotgun (WGS) entry which is preliminary data.</text>
</comment>
<feature type="coiled-coil region" evidence="1">
    <location>
        <begin position="95"/>
        <end position="178"/>
    </location>
</feature>
<evidence type="ECO:0000256" key="1">
    <source>
        <dbReference type="SAM" id="Coils"/>
    </source>
</evidence>
<name>A0AAW4H7H1_VIBVL</name>
<reference evidence="2" key="1">
    <citation type="submission" date="2021-03" db="EMBL/GenBank/DDBJ databases">
        <title>Study of the foodborne Vibrio vulnificus isolates from China.</title>
        <authorList>
            <person name="Zheng Z."/>
            <person name="Ye L."/>
        </authorList>
    </citation>
    <scope>NUCLEOTIDE SEQUENCE</scope>
    <source>
        <strain evidence="2">Vv1582</strain>
    </source>
</reference>
<dbReference type="RefSeq" id="WP_206622388.1">
    <property type="nucleotide sequence ID" value="NZ_JAFKOQ010000001.1"/>
</dbReference>
<sequence length="311" mass="35729">MSTELLDIPQCIQSLQTAIESNMPKAALMGIVTELSKAWNRECDESDRLMDDLERRDLELHQLKRTCTDLELKEKLWRDQAAAQSKAASRADNFYRQLKVDYSLAKKALEKANRALEVEIDDHKRTKAQVKRNKESAEKYQVRAKSLEKAASELREDKHRIERRAIELGRERNQLINELALFKMLTVWAEKGEALLMLPNMLSIQIEGQKKISKAYTLLYTDSLGIWRQAAIGADHKVSFSKFAYCDGVDKEMTDTANKVLLKPSPTAQKIAQRWLYKVNVVQNSQVTEEDLDIRNVAEYLKEIGELQESA</sequence>
<organism evidence="2 3">
    <name type="scientific">Vibrio vulnificus</name>
    <dbReference type="NCBI Taxonomy" id="672"/>
    <lineage>
        <taxon>Bacteria</taxon>
        <taxon>Pseudomonadati</taxon>
        <taxon>Pseudomonadota</taxon>
        <taxon>Gammaproteobacteria</taxon>
        <taxon>Vibrionales</taxon>
        <taxon>Vibrionaceae</taxon>
        <taxon>Vibrio</taxon>
    </lineage>
</organism>